<protein>
    <submittedName>
        <fullName evidence="1">Uncharacterized protein</fullName>
    </submittedName>
</protein>
<reference evidence="1" key="1">
    <citation type="submission" date="2019-02" db="EMBL/GenBank/DDBJ databases">
        <authorList>
            <person name="Gruber-Vodicka R. H."/>
            <person name="Seah K. B. B."/>
        </authorList>
    </citation>
    <scope>NUCLEOTIDE SEQUENCE</scope>
    <source>
        <strain evidence="1">BECK_M6</strain>
    </source>
</reference>
<dbReference type="AlphaFoldDB" id="A0A450U9M2"/>
<dbReference type="EMBL" id="CAADFH010000005">
    <property type="protein sequence ID" value="VFJ88659.1"/>
    <property type="molecule type" value="Genomic_DNA"/>
</dbReference>
<evidence type="ECO:0000313" key="1">
    <source>
        <dbReference type="EMBL" id="VFJ88659.1"/>
    </source>
</evidence>
<accession>A0A450U9M2</accession>
<proteinExistence type="predicted"/>
<sequence>MELAQHGNQALFVDGLFLGSEWFALGRVNKRLWRAFTIGGGNRISTVCPLSHHSWRLSFHYWQRPSHSWRSPSDDWRSYRHLVRLPERLVQWSGHRLPLPPGEWPWSFQGMTWTLVPRTVSVRRGSSIRAQFFEDVIDPSEGQAGMLPLPALAGQASILSAKSRIRG</sequence>
<gene>
    <name evidence="1" type="ORF">BECKLFY1418A_GA0070994_100520</name>
</gene>
<name>A0A450U9M2_9GAMM</name>
<organism evidence="1">
    <name type="scientific">Candidatus Kentrum sp. LFY</name>
    <dbReference type="NCBI Taxonomy" id="2126342"/>
    <lineage>
        <taxon>Bacteria</taxon>
        <taxon>Pseudomonadati</taxon>
        <taxon>Pseudomonadota</taxon>
        <taxon>Gammaproteobacteria</taxon>
        <taxon>Candidatus Kentrum</taxon>
    </lineage>
</organism>